<dbReference type="AlphaFoldDB" id="A0A161XB41"/>
<gene>
    <name evidence="4" type="ORF">OJAG_35860</name>
</gene>
<feature type="compositionally biased region" description="Low complexity" evidence="3">
    <location>
        <begin position="1"/>
        <end position="19"/>
    </location>
</feature>
<accession>A0A161XB41</accession>
<dbReference type="GO" id="GO:0043916">
    <property type="term" value="F:DNA-7-methylguanine glycosylase activity"/>
    <property type="evidence" value="ECO:0007669"/>
    <property type="project" value="TreeGrafter"/>
</dbReference>
<proteinExistence type="predicted"/>
<name>A0A161XB41_9CELL</name>
<dbReference type="STRING" id="43678.OJAG_35860"/>
<dbReference type="RefSeq" id="WP_068710012.1">
    <property type="nucleotide sequence ID" value="NZ_LRIE01000084.1"/>
</dbReference>
<evidence type="ECO:0000256" key="1">
    <source>
        <dbReference type="ARBA" id="ARBA00022763"/>
    </source>
</evidence>
<dbReference type="PATRIC" id="fig|43678.3.peg.3750"/>
<keyword evidence="1" id="KW-0227">DNA damage</keyword>
<evidence type="ECO:0000256" key="2">
    <source>
        <dbReference type="ARBA" id="ARBA00023204"/>
    </source>
</evidence>
<organism evidence="4 5">
    <name type="scientific">Oerskovia enterophila</name>
    <dbReference type="NCBI Taxonomy" id="43678"/>
    <lineage>
        <taxon>Bacteria</taxon>
        <taxon>Bacillati</taxon>
        <taxon>Actinomycetota</taxon>
        <taxon>Actinomycetes</taxon>
        <taxon>Micrococcales</taxon>
        <taxon>Cellulomonadaceae</taxon>
        <taxon>Oerskovia</taxon>
    </lineage>
</organism>
<comment type="caution">
    <text evidence="4">The sequence shown here is derived from an EMBL/GenBank/DDBJ whole genome shotgun (WGS) entry which is preliminary data.</text>
</comment>
<dbReference type="Proteomes" id="UP000076447">
    <property type="component" value="Unassembled WGS sequence"/>
</dbReference>
<evidence type="ECO:0000313" key="4">
    <source>
        <dbReference type="EMBL" id="KZM33747.1"/>
    </source>
</evidence>
<dbReference type="PANTHER" id="PTHR43003">
    <property type="entry name" value="DNA-3-METHYLADENINE GLYCOSYLASE"/>
    <property type="match status" value="1"/>
</dbReference>
<reference evidence="4 5" key="1">
    <citation type="submission" date="2016-01" db="EMBL/GenBank/DDBJ databases">
        <title>Genome sequence of Oerskovia enterophila VJag, an agar and cellulose degrading bacterium.</title>
        <authorList>
            <person name="Poehlein A."/>
            <person name="Jag V."/>
            <person name="Bengelsdorf F."/>
            <person name="Duerre P."/>
            <person name="Daniel R."/>
        </authorList>
    </citation>
    <scope>NUCLEOTIDE SEQUENCE [LARGE SCALE GENOMIC DNA]</scope>
    <source>
        <strain evidence="4 5">VJag</strain>
    </source>
</reference>
<dbReference type="SUPFAM" id="SSF48150">
    <property type="entry name" value="DNA-glycosylase"/>
    <property type="match status" value="1"/>
</dbReference>
<sequence length="329" mass="35133">MTASPLPAPALAGTGPADPVDTPTAPLPLVLRSERPLDLRSTLAKLARGPYDPTFRVVPSGPQAGTWRTSLFPTGPVTYRLVQAGVRDVVGQAWGPGAGELAASLPALLGEPDDAASFAPPARLADAHRRHPGLRVPRTGRVLEALVPAVLEQKVQTVTAHHAWRWLLARYGTPAPGPAPDGMRVVPDARTWATIPTWDWHRAGVDPRRARTVVECARVARRLEECAAMDPTAAQARLQLVPGVGVWTAAEVGQRALGDADAVSVGDFHLAKAVGWALTGERTDDAGMLRLLAPYAPHRYRVVRLLEVSGLGHAPRRGPRLSIQDHRGN</sequence>
<dbReference type="GO" id="GO:0006307">
    <property type="term" value="P:DNA alkylation repair"/>
    <property type="evidence" value="ECO:0007669"/>
    <property type="project" value="TreeGrafter"/>
</dbReference>
<keyword evidence="2" id="KW-0234">DNA repair</keyword>
<evidence type="ECO:0000313" key="5">
    <source>
        <dbReference type="Proteomes" id="UP000076447"/>
    </source>
</evidence>
<dbReference type="InterPro" id="IPR051912">
    <property type="entry name" value="Alkylbase_DNA_Glycosylase/TA"/>
</dbReference>
<dbReference type="GO" id="GO:0032993">
    <property type="term" value="C:protein-DNA complex"/>
    <property type="evidence" value="ECO:0007669"/>
    <property type="project" value="TreeGrafter"/>
</dbReference>
<feature type="region of interest" description="Disordered" evidence="3">
    <location>
        <begin position="1"/>
        <end position="26"/>
    </location>
</feature>
<dbReference type="EMBL" id="LRIE01000084">
    <property type="protein sequence ID" value="KZM33747.1"/>
    <property type="molecule type" value="Genomic_DNA"/>
</dbReference>
<dbReference type="GO" id="GO:0008725">
    <property type="term" value="F:DNA-3-methyladenine glycosylase activity"/>
    <property type="evidence" value="ECO:0007669"/>
    <property type="project" value="TreeGrafter"/>
</dbReference>
<protein>
    <submittedName>
        <fullName evidence="4">3-methyl-adenine DNA glycosylase II</fullName>
    </submittedName>
</protein>
<evidence type="ECO:0000256" key="3">
    <source>
        <dbReference type="SAM" id="MobiDB-lite"/>
    </source>
</evidence>
<dbReference type="GO" id="GO:0032131">
    <property type="term" value="F:alkylated DNA binding"/>
    <property type="evidence" value="ECO:0007669"/>
    <property type="project" value="TreeGrafter"/>
</dbReference>
<dbReference type="PANTHER" id="PTHR43003:SF6">
    <property type="entry name" value="DNA GLYCOSYLASE"/>
    <property type="match status" value="1"/>
</dbReference>
<dbReference type="Gene3D" id="1.10.340.30">
    <property type="entry name" value="Hypothetical protein, domain 2"/>
    <property type="match status" value="1"/>
</dbReference>
<dbReference type="GO" id="GO:0005737">
    <property type="term" value="C:cytoplasm"/>
    <property type="evidence" value="ECO:0007669"/>
    <property type="project" value="TreeGrafter"/>
</dbReference>
<dbReference type="InterPro" id="IPR011257">
    <property type="entry name" value="DNA_glycosylase"/>
</dbReference>
<dbReference type="GO" id="GO:0006285">
    <property type="term" value="P:base-excision repair, AP site formation"/>
    <property type="evidence" value="ECO:0007669"/>
    <property type="project" value="TreeGrafter"/>
</dbReference>